<name>A0ACC1C7M7_9ROSI</name>
<sequence length="161" mass="18244">MELSISNAKISWLQNQLQKASLAENEAFVFLKADNNGEVITYSAFCEALHQVNLVGQPYGLSFQETNDLWKQADVDGDGVVNYEEFKRMWNSTCSEQIDDTFNDNMETSTEHAEEEVVGFTVKYACLFPREVEKGLWPENYSLSDHAPLSVVFSPVRMQAS</sequence>
<dbReference type="EMBL" id="CM047897">
    <property type="protein sequence ID" value="KAJ0111666.1"/>
    <property type="molecule type" value="Genomic_DNA"/>
</dbReference>
<keyword evidence="2" id="KW-1185">Reference proteome</keyword>
<accession>A0ACC1C7M7</accession>
<dbReference type="Proteomes" id="UP001164250">
    <property type="component" value="Chromosome 1"/>
</dbReference>
<gene>
    <name evidence="1" type="ORF">Patl1_00722</name>
</gene>
<organism evidence="1 2">
    <name type="scientific">Pistacia atlantica</name>
    <dbReference type="NCBI Taxonomy" id="434234"/>
    <lineage>
        <taxon>Eukaryota</taxon>
        <taxon>Viridiplantae</taxon>
        <taxon>Streptophyta</taxon>
        <taxon>Embryophyta</taxon>
        <taxon>Tracheophyta</taxon>
        <taxon>Spermatophyta</taxon>
        <taxon>Magnoliopsida</taxon>
        <taxon>eudicotyledons</taxon>
        <taxon>Gunneridae</taxon>
        <taxon>Pentapetalae</taxon>
        <taxon>rosids</taxon>
        <taxon>malvids</taxon>
        <taxon>Sapindales</taxon>
        <taxon>Anacardiaceae</taxon>
        <taxon>Pistacia</taxon>
    </lineage>
</organism>
<reference evidence="2" key="1">
    <citation type="journal article" date="2023" name="G3 (Bethesda)">
        <title>Genome assembly and association tests identify interacting loci associated with vigor, precocity, and sex in interspecific pistachio rootstocks.</title>
        <authorList>
            <person name="Palmer W."/>
            <person name="Jacygrad E."/>
            <person name="Sagayaradj S."/>
            <person name="Cavanaugh K."/>
            <person name="Han R."/>
            <person name="Bertier L."/>
            <person name="Beede B."/>
            <person name="Kafkas S."/>
            <person name="Golino D."/>
            <person name="Preece J."/>
            <person name="Michelmore R."/>
        </authorList>
    </citation>
    <scope>NUCLEOTIDE SEQUENCE [LARGE SCALE GENOMIC DNA]</scope>
</reference>
<evidence type="ECO:0000313" key="1">
    <source>
        <dbReference type="EMBL" id="KAJ0111666.1"/>
    </source>
</evidence>
<comment type="caution">
    <text evidence="1">The sequence shown here is derived from an EMBL/GenBank/DDBJ whole genome shotgun (WGS) entry which is preliminary data.</text>
</comment>
<proteinExistence type="predicted"/>
<evidence type="ECO:0000313" key="2">
    <source>
        <dbReference type="Proteomes" id="UP001164250"/>
    </source>
</evidence>
<protein>
    <submittedName>
        <fullName evidence="1">Uncharacterized protein</fullName>
    </submittedName>
</protein>